<proteinExistence type="predicted"/>
<gene>
    <name evidence="2" type="ORF">HCDG_02016</name>
</gene>
<organism evidence="2 3">
    <name type="scientific">Ajellomyces capsulatus (strain H143)</name>
    <name type="common">Darling's disease fungus</name>
    <name type="synonym">Histoplasma capsulatum</name>
    <dbReference type="NCBI Taxonomy" id="544712"/>
    <lineage>
        <taxon>Eukaryota</taxon>
        <taxon>Fungi</taxon>
        <taxon>Dikarya</taxon>
        <taxon>Ascomycota</taxon>
        <taxon>Pezizomycotina</taxon>
        <taxon>Eurotiomycetes</taxon>
        <taxon>Eurotiomycetidae</taxon>
        <taxon>Onygenales</taxon>
        <taxon>Ajellomycetaceae</taxon>
        <taxon>Histoplasma</taxon>
    </lineage>
</organism>
<dbReference type="VEuPathDB" id="FungiDB:HCDG_02016"/>
<accession>C6H6G5</accession>
<evidence type="ECO:0000256" key="1">
    <source>
        <dbReference type="SAM" id="MobiDB-lite"/>
    </source>
</evidence>
<feature type="region of interest" description="Disordered" evidence="1">
    <location>
        <begin position="90"/>
        <end position="159"/>
    </location>
</feature>
<dbReference type="STRING" id="544712.C6H6G5"/>
<dbReference type="Proteomes" id="UP000002624">
    <property type="component" value="Unassembled WGS sequence"/>
</dbReference>
<dbReference type="EMBL" id="GG692420">
    <property type="protein sequence ID" value="EER43986.1"/>
    <property type="molecule type" value="Genomic_DNA"/>
</dbReference>
<evidence type="ECO:0000313" key="2">
    <source>
        <dbReference type="EMBL" id="EER43986.1"/>
    </source>
</evidence>
<protein>
    <recommendedName>
        <fullName evidence="4">F-box domain-containing protein</fullName>
    </recommendedName>
</protein>
<evidence type="ECO:0000313" key="3">
    <source>
        <dbReference type="Proteomes" id="UP000002624"/>
    </source>
</evidence>
<name>C6H6G5_AJECH</name>
<reference evidence="3" key="1">
    <citation type="submission" date="2009-05" db="EMBL/GenBank/DDBJ databases">
        <title>The genome sequence of Ajellomyces capsulatus strain H143.</title>
        <authorList>
            <person name="Champion M."/>
            <person name="Cuomo C.A."/>
            <person name="Ma L.-J."/>
            <person name="Henn M.R."/>
            <person name="Sil A."/>
            <person name="Goldman B."/>
            <person name="Young S.K."/>
            <person name="Kodira C.D."/>
            <person name="Zeng Q."/>
            <person name="Koehrsen M."/>
            <person name="Alvarado L."/>
            <person name="Berlin A.M."/>
            <person name="Borenstein D."/>
            <person name="Chen Z."/>
            <person name="Engels R."/>
            <person name="Freedman E."/>
            <person name="Gellesch M."/>
            <person name="Goldberg J."/>
            <person name="Griggs A."/>
            <person name="Gujja S."/>
            <person name="Heiman D.I."/>
            <person name="Hepburn T.A."/>
            <person name="Howarth C."/>
            <person name="Jen D."/>
            <person name="Larson L."/>
            <person name="Lewis B."/>
            <person name="Mehta T."/>
            <person name="Park D."/>
            <person name="Pearson M."/>
            <person name="Roberts A."/>
            <person name="Saif S."/>
            <person name="Shea T.D."/>
            <person name="Shenoy N."/>
            <person name="Sisk P."/>
            <person name="Stolte C."/>
            <person name="Sykes S."/>
            <person name="Walk T."/>
            <person name="White J."/>
            <person name="Yandava C."/>
            <person name="Klein B."/>
            <person name="McEwen J.G."/>
            <person name="Puccia R."/>
            <person name="Goldman G.H."/>
            <person name="Felipe M.S."/>
            <person name="Nino-Vega G."/>
            <person name="San-Blas G."/>
            <person name="Taylor J.W."/>
            <person name="Mendoza L."/>
            <person name="Galagan J.E."/>
            <person name="Nusbaum C."/>
            <person name="Birren B.W."/>
        </authorList>
    </citation>
    <scope>NUCLEOTIDE SEQUENCE [LARGE SCALE GENOMIC DNA]</scope>
    <source>
        <strain evidence="3">H143</strain>
    </source>
</reference>
<dbReference type="eggNOG" id="ENOG502SKB7">
    <property type="taxonomic scope" value="Eukaryota"/>
</dbReference>
<sequence>MSPAAAFFQFWWTDLTRDAFLASLPKEDLLSMRLVCHDFAYRTAPVLFKEVDVEFRNGTFTRPARMAALERIGNDECPLVHSRIQRHDFTSTPKSVVRRPSSRAPLPPQRSRLRAHIPSYCNRTSTGKVSRHTIPPPHPPGSTSLPPPKHGLWRIPRST</sequence>
<dbReference type="HOGENOM" id="CLU_1660217_0_0_1"/>
<evidence type="ECO:0008006" key="4">
    <source>
        <dbReference type="Google" id="ProtNLM"/>
    </source>
</evidence>
<dbReference type="AlphaFoldDB" id="C6H6G5"/>
<dbReference type="OrthoDB" id="5327538at2759"/>
<feature type="compositionally biased region" description="Pro residues" evidence="1">
    <location>
        <begin position="134"/>
        <end position="149"/>
    </location>
</feature>